<dbReference type="SUPFAM" id="SSF56219">
    <property type="entry name" value="DNase I-like"/>
    <property type="match status" value="1"/>
</dbReference>
<dbReference type="Proteomes" id="UP001248581">
    <property type="component" value="Chromosome"/>
</dbReference>
<evidence type="ECO:0000313" key="2">
    <source>
        <dbReference type="Proteomes" id="UP001248581"/>
    </source>
</evidence>
<dbReference type="RefSeq" id="WP_348389093.1">
    <property type="nucleotide sequence ID" value="NZ_CP134146.1"/>
</dbReference>
<protein>
    <recommendedName>
        <fullName evidence="3">Endonuclease/exonuclease/phosphatase family protein</fullName>
    </recommendedName>
</protein>
<dbReference type="Gene3D" id="3.60.10.10">
    <property type="entry name" value="Endonuclease/exonuclease/phosphatase"/>
    <property type="match status" value="1"/>
</dbReference>
<accession>A0ABY9TNH8</accession>
<name>A0ABY9TNH8_9GAMM</name>
<evidence type="ECO:0000313" key="1">
    <source>
        <dbReference type="EMBL" id="WNC69951.1"/>
    </source>
</evidence>
<sequence length="337" mass="38718">MELKITSWNIEHSARLIGTNISDLNKDRRKRVVDTIQDINPDILCMLEAPSSEEDIKAFCNDVLDNKWQPITLNNDDYQIKGTQWIWFLVRDSLFNNCRLQAPSIWQSFVGHKSWPVHYWGQEKEKSHSHYRHPQVLIFTTQNGQELEVIGQHMKSKINRNPVWEDKEEGILTTKYINEALKARIKLATEARNIRAYINTRFDQNQSPAIVVLGDANDGIGQDYFEKKYMFFDLISNLQGNVMQSDRFFNHALFDYPENLRWSAKYANPITGKKAKDNPLLIDHIIMSQALVNGSFDLQAGEGAGEVEHLAFERGNSGASAKRITSDHRPVSITLKG</sequence>
<reference evidence="2" key="1">
    <citation type="submission" date="2023-09" db="EMBL/GenBank/DDBJ databases">
        <authorList>
            <person name="Li S."/>
            <person name="Li X."/>
            <person name="Zhang C."/>
            <person name="Zhao Z."/>
        </authorList>
    </citation>
    <scope>NUCLEOTIDE SEQUENCE [LARGE SCALE GENOMIC DNA]</scope>
    <source>
        <strain evidence="2">SQ345</strain>
    </source>
</reference>
<gene>
    <name evidence="1" type="ORF">RI845_07390</name>
</gene>
<dbReference type="EMBL" id="CP134146">
    <property type="protein sequence ID" value="WNC69951.1"/>
    <property type="molecule type" value="Genomic_DNA"/>
</dbReference>
<proteinExistence type="predicted"/>
<evidence type="ECO:0008006" key="3">
    <source>
        <dbReference type="Google" id="ProtNLM"/>
    </source>
</evidence>
<organism evidence="1 2">
    <name type="scientific">Thalassotalea nanhaiensis</name>
    <dbReference type="NCBI Taxonomy" id="3065648"/>
    <lineage>
        <taxon>Bacteria</taxon>
        <taxon>Pseudomonadati</taxon>
        <taxon>Pseudomonadota</taxon>
        <taxon>Gammaproteobacteria</taxon>
        <taxon>Alteromonadales</taxon>
        <taxon>Colwelliaceae</taxon>
        <taxon>Thalassotalea</taxon>
    </lineage>
</organism>
<dbReference type="InterPro" id="IPR036691">
    <property type="entry name" value="Endo/exonu/phosph_ase_sf"/>
</dbReference>
<keyword evidence="2" id="KW-1185">Reference proteome</keyword>